<dbReference type="Pfam" id="PF20152">
    <property type="entry name" value="DUF6534"/>
    <property type="match status" value="1"/>
</dbReference>
<dbReference type="PANTHER" id="PTHR40465:SF1">
    <property type="entry name" value="DUF6534 DOMAIN-CONTAINING PROTEIN"/>
    <property type="match status" value="1"/>
</dbReference>
<feature type="transmembrane region" description="Helical" evidence="2">
    <location>
        <begin position="55"/>
        <end position="74"/>
    </location>
</feature>
<feature type="transmembrane region" description="Helical" evidence="2">
    <location>
        <begin position="234"/>
        <end position="254"/>
    </location>
</feature>
<accession>A0AAD7XAM7</accession>
<evidence type="ECO:0000313" key="5">
    <source>
        <dbReference type="Proteomes" id="UP001215151"/>
    </source>
</evidence>
<feature type="domain" description="DUF6534" evidence="3">
    <location>
        <begin position="185"/>
        <end position="258"/>
    </location>
</feature>
<dbReference type="EMBL" id="JAPEVG010000075">
    <property type="protein sequence ID" value="KAJ8487661.1"/>
    <property type="molecule type" value="Genomic_DNA"/>
</dbReference>
<feature type="transmembrane region" description="Helical" evidence="2">
    <location>
        <begin position="144"/>
        <end position="165"/>
    </location>
</feature>
<evidence type="ECO:0000256" key="2">
    <source>
        <dbReference type="SAM" id="Phobius"/>
    </source>
</evidence>
<reference evidence="4" key="1">
    <citation type="submission" date="2022-11" db="EMBL/GenBank/DDBJ databases">
        <title>Genome Sequence of Cubamyces cubensis.</title>
        <authorList>
            <person name="Buettner E."/>
        </authorList>
    </citation>
    <scope>NUCLEOTIDE SEQUENCE</scope>
    <source>
        <strain evidence="4">MPL-01</strain>
    </source>
</reference>
<keyword evidence="2" id="KW-1133">Transmembrane helix</keyword>
<name>A0AAD7XAM7_9APHY</name>
<protein>
    <recommendedName>
        <fullName evidence="3">DUF6534 domain-containing protein</fullName>
    </recommendedName>
</protein>
<sequence length="337" mass="36871">MPDFAAPSLGLAAMCETMGAVILGGVLGLMSYGVTIHQVYRYFAMYPADRASLKFFVVILLVLETWHIVVWLAAGYHYNIEGHYTNEISLGGHWYISSAQSVSQTTHNERSAELQVDKVSNSSHRATQCFYAYRVYSIGPRYKWLVMPAVLCLVIYQGFAFAAGIKAFQATDTVADFESLSHTSGLSRSRAGLKCRTDTILDTLIKYTINTGLLTSISGLSAFIFAMILPGNLIYAGITIVGTKLYANSALALLNSRRFINRQLTDDFVSFNISELTRLESLASPLRRVTIASTIAWNAPRASLGTTISIGHTSTGYDGTSTPRTKREDSAGHETEG</sequence>
<gene>
    <name evidence="4" type="ORF">ONZ51_g4040</name>
</gene>
<feature type="transmembrane region" description="Helical" evidence="2">
    <location>
        <begin position="20"/>
        <end position="43"/>
    </location>
</feature>
<comment type="caution">
    <text evidence="4">The sequence shown here is derived from an EMBL/GenBank/DDBJ whole genome shotgun (WGS) entry which is preliminary data.</text>
</comment>
<evidence type="ECO:0000259" key="3">
    <source>
        <dbReference type="Pfam" id="PF20152"/>
    </source>
</evidence>
<feature type="transmembrane region" description="Helical" evidence="2">
    <location>
        <begin position="204"/>
        <end position="228"/>
    </location>
</feature>
<evidence type="ECO:0000256" key="1">
    <source>
        <dbReference type="SAM" id="MobiDB-lite"/>
    </source>
</evidence>
<evidence type="ECO:0000313" key="4">
    <source>
        <dbReference type="EMBL" id="KAJ8487661.1"/>
    </source>
</evidence>
<feature type="compositionally biased region" description="Basic and acidic residues" evidence="1">
    <location>
        <begin position="325"/>
        <end position="337"/>
    </location>
</feature>
<keyword evidence="2" id="KW-0812">Transmembrane</keyword>
<keyword evidence="2" id="KW-0472">Membrane</keyword>
<feature type="region of interest" description="Disordered" evidence="1">
    <location>
        <begin position="314"/>
        <end position="337"/>
    </location>
</feature>
<dbReference type="AlphaFoldDB" id="A0AAD7XAM7"/>
<dbReference type="InterPro" id="IPR045339">
    <property type="entry name" value="DUF6534"/>
</dbReference>
<proteinExistence type="predicted"/>
<dbReference type="PANTHER" id="PTHR40465">
    <property type="entry name" value="CHROMOSOME 1, WHOLE GENOME SHOTGUN SEQUENCE"/>
    <property type="match status" value="1"/>
</dbReference>
<keyword evidence="5" id="KW-1185">Reference proteome</keyword>
<organism evidence="4 5">
    <name type="scientific">Trametes cubensis</name>
    <dbReference type="NCBI Taxonomy" id="1111947"/>
    <lineage>
        <taxon>Eukaryota</taxon>
        <taxon>Fungi</taxon>
        <taxon>Dikarya</taxon>
        <taxon>Basidiomycota</taxon>
        <taxon>Agaricomycotina</taxon>
        <taxon>Agaricomycetes</taxon>
        <taxon>Polyporales</taxon>
        <taxon>Polyporaceae</taxon>
        <taxon>Trametes</taxon>
    </lineage>
</organism>
<dbReference type="Proteomes" id="UP001215151">
    <property type="component" value="Unassembled WGS sequence"/>
</dbReference>